<comment type="similarity">
    <text evidence="3 4">Belongs to the TRAFAC class myosin-kinesin ATPase superfamily. Kinesin family.</text>
</comment>
<dbReference type="GO" id="GO:0007052">
    <property type="term" value="P:mitotic spindle organization"/>
    <property type="evidence" value="ECO:0007669"/>
    <property type="project" value="TreeGrafter"/>
</dbReference>
<feature type="compositionally biased region" description="Low complexity" evidence="5">
    <location>
        <begin position="561"/>
        <end position="574"/>
    </location>
</feature>
<keyword evidence="4" id="KW-0493">Microtubule</keyword>
<dbReference type="PROSITE" id="PS50067">
    <property type="entry name" value="KINESIN_MOTOR_2"/>
    <property type="match status" value="1"/>
</dbReference>
<reference evidence="7 8" key="1">
    <citation type="journal article" date="2019" name="Sci. Rep.">
        <title>Comparative genomics of chytrid fungi reveal insights into the obligate biotrophic and pathogenic lifestyle of Synchytrium endobioticum.</title>
        <authorList>
            <person name="van de Vossenberg B.T.L.H."/>
            <person name="Warris S."/>
            <person name="Nguyen H.D.T."/>
            <person name="van Gent-Pelzer M.P.E."/>
            <person name="Joly D.L."/>
            <person name="van de Geest H.C."/>
            <person name="Bonants P.J.M."/>
            <person name="Smith D.S."/>
            <person name="Levesque C.A."/>
            <person name="van der Lee T.A.J."/>
        </authorList>
    </citation>
    <scope>NUCLEOTIDE SEQUENCE [LARGE SCALE GENOMIC DNA]</scope>
    <source>
        <strain evidence="7 8">CBS 809.83</strain>
    </source>
</reference>
<dbReference type="SUPFAM" id="SSF52540">
    <property type="entry name" value="P-loop containing nucleoside triphosphate hydrolases"/>
    <property type="match status" value="1"/>
</dbReference>
<evidence type="ECO:0000256" key="2">
    <source>
        <dbReference type="ARBA" id="ARBA00022840"/>
    </source>
</evidence>
<feature type="domain" description="Kinesin motor" evidence="6">
    <location>
        <begin position="106"/>
        <end position="441"/>
    </location>
</feature>
<name>A0A507E661_9FUNG</name>
<keyword evidence="3 4" id="KW-0505">Motor protein</keyword>
<proteinExistence type="inferred from homology"/>
<dbReference type="GO" id="GO:0005874">
    <property type="term" value="C:microtubule"/>
    <property type="evidence" value="ECO:0007669"/>
    <property type="project" value="UniProtKB-KW"/>
</dbReference>
<dbReference type="Pfam" id="PF00225">
    <property type="entry name" value="Kinesin"/>
    <property type="match status" value="1"/>
</dbReference>
<dbReference type="CDD" id="cd00106">
    <property type="entry name" value="KISc"/>
    <property type="match status" value="1"/>
</dbReference>
<feature type="compositionally biased region" description="Polar residues" evidence="5">
    <location>
        <begin position="575"/>
        <end position="591"/>
    </location>
</feature>
<evidence type="ECO:0000313" key="8">
    <source>
        <dbReference type="Proteomes" id="UP000318582"/>
    </source>
</evidence>
<feature type="compositionally biased region" description="Polar residues" evidence="5">
    <location>
        <begin position="599"/>
        <end position="608"/>
    </location>
</feature>
<keyword evidence="8" id="KW-1185">Reference proteome</keyword>
<comment type="caution">
    <text evidence="7">The sequence shown here is derived from an EMBL/GenBank/DDBJ whole genome shotgun (WGS) entry which is preliminary data.</text>
</comment>
<gene>
    <name evidence="7" type="ORF">PhCBS80983_g02408</name>
</gene>
<dbReference type="GO" id="GO:0005875">
    <property type="term" value="C:microtubule associated complex"/>
    <property type="evidence" value="ECO:0007669"/>
    <property type="project" value="TreeGrafter"/>
</dbReference>
<dbReference type="STRING" id="109895.A0A507E661"/>
<dbReference type="PANTHER" id="PTHR47969:SF33">
    <property type="entry name" value="KINESIN-LIKE PROTEIN"/>
    <property type="match status" value="1"/>
</dbReference>
<feature type="compositionally biased region" description="Low complexity" evidence="5">
    <location>
        <begin position="521"/>
        <end position="533"/>
    </location>
</feature>
<dbReference type="InterPro" id="IPR027640">
    <property type="entry name" value="Kinesin-like_fam"/>
</dbReference>
<feature type="binding site" evidence="3">
    <location>
        <begin position="191"/>
        <end position="198"/>
    </location>
    <ligand>
        <name>ATP</name>
        <dbReference type="ChEBI" id="CHEBI:30616"/>
    </ligand>
</feature>
<evidence type="ECO:0000256" key="4">
    <source>
        <dbReference type="RuleBase" id="RU000394"/>
    </source>
</evidence>
<keyword evidence="1 3" id="KW-0547">Nucleotide-binding</keyword>
<evidence type="ECO:0000256" key="3">
    <source>
        <dbReference type="PROSITE-ProRule" id="PRU00283"/>
    </source>
</evidence>
<keyword evidence="2 3" id="KW-0067">ATP-binding</keyword>
<evidence type="ECO:0000256" key="5">
    <source>
        <dbReference type="SAM" id="MobiDB-lite"/>
    </source>
</evidence>
<evidence type="ECO:0000313" key="7">
    <source>
        <dbReference type="EMBL" id="TPX59559.1"/>
    </source>
</evidence>
<dbReference type="AlphaFoldDB" id="A0A507E661"/>
<dbReference type="PROSITE" id="PS00411">
    <property type="entry name" value="KINESIN_MOTOR_1"/>
    <property type="match status" value="1"/>
</dbReference>
<feature type="region of interest" description="Disordered" evidence="5">
    <location>
        <begin position="30"/>
        <end position="53"/>
    </location>
</feature>
<dbReference type="GO" id="GO:0003777">
    <property type="term" value="F:microtubule motor activity"/>
    <property type="evidence" value="ECO:0007669"/>
    <property type="project" value="InterPro"/>
</dbReference>
<dbReference type="Proteomes" id="UP000318582">
    <property type="component" value="Unassembled WGS sequence"/>
</dbReference>
<evidence type="ECO:0000259" key="6">
    <source>
        <dbReference type="PROSITE" id="PS50067"/>
    </source>
</evidence>
<evidence type="ECO:0000256" key="1">
    <source>
        <dbReference type="ARBA" id="ARBA00022741"/>
    </source>
</evidence>
<dbReference type="GO" id="GO:0008017">
    <property type="term" value="F:microtubule binding"/>
    <property type="evidence" value="ECO:0007669"/>
    <property type="project" value="InterPro"/>
</dbReference>
<dbReference type="GO" id="GO:0005524">
    <property type="term" value="F:ATP binding"/>
    <property type="evidence" value="ECO:0007669"/>
    <property type="project" value="UniProtKB-UniRule"/>
</dbReference>
<dbReference type="InterPro" id="IPR027417">
    <property type="entry name" value="P-loop_NTPase"/>
</dbReference>
<dbReference type="GO" id="GO:0051231">
    <property type="term" value="P:spindle elongation"/>
    <property type="evidence" value="ECO:0007669"/>
    <property type="project" value="TreeGrafter"/>
</dbReference>
<accession>A0A507E661</accession>
<dbReference type="GO" id="GO:0007018">
    <property type="term" value="P:microtubule-based movement"/>
    <property type="evidence" value="ECO:0007669"/>
    <property type="project" value="InterPro"/>
</dbReference>
<protein>
    <recommendedName>
        <fullName evidence="4">Kinesin-like protein</fullName>
    </recommendedName>
</protein>
<dbReference type="Gene3D" id="3.40.850.10">
    <property type="entry name" value="Kinesin motor domain"/>
    <property type="match status" value="1"/>
</dbReference>
<feature type="compositionally biased region" description="Polar residues" evidence="5">
    <location>
        <begin position="534"/>
        <end position="545"/>
    </location>
</feature>
<feature type="compositionally biased region" description="Gly residues" evidence="5">
    <location>
        <begin position="35"/>
        <end position="44"/>
    </location>
</feature>
<dbReference type="SMART" id="SM00129">
    <property type="entry name" value="KISc"/>
    <property type="match status" value="1"/>
</dbReference>
<dbReference type="EMBL" id="QEAQ01000024">
    <property type="protein sequence ID" value="TPX59559.1"/>
    <property type="molecule type" value="Genomic_DNA"/>
</dbReference>
<organism evidence="7 8">
    <name type="scientific">Powellomyces hirtus</name>
    <dbReference type="NCBI Taxonomy" id="109895"/>
    <lineage>
        <taxon>Eukaryota</taxon>
        <taxon>Fungi</taxon>
        <taxon>Fungi incertae sedis</taxon>
        <taxon>Chytridiomycota</taxon>
        <taxon>Chytridiomycota incertae sedis</taxon>
        <taxon>Chytridiomycetes</taxon>
        <taxon>Spizellomycetales</taxon>
        <taxon>Powellomycetaceae</taxon>
        <taxon>Powellomyces</taxon>
    </lineage>
</organism>
<feature type="region of interest" description="Disordered" evidence="5">
    <location>
        <begin position="488"/>
        <end position="677"/>
    </location>
</feature>
<dbReference type="PANTHER" id="PTHR47969">
    <property type="entry name" value="CHROMOSOME-ASSOCIATED KINESIN KIF4A-RELATED"/>
    <property type="match status" value="1"/>
</dbReference>
<dbReference type="InterPro" id="IPR036961">
    <property type="entry name" value="Kinesin_motor_dom_sf"/>
</dbReference>
<dbReference type="PRINTS" id="PR00380">
    <property type="entry name" value="KINESINHEAVY"/>
</dbReference>
<dbReference type="FunFam" id="3.40.850.10:FF:000080">
    <property type="entry name" value="Kinesin-like protein"/>
    <property type="match status" value="1"/>
</dbReference>
<dbReference type="InterPro" id="IPR019821">
    <property type="entry name" value="Kinesin_motor_CS"/>
</dbReference>
<sequence>MDYSQFPPQAGAASPGQYYQTAPLQQYQYNQQPQGTGGGGDGGGFPPPSPQHYYSMGTRANITADGVIIPVIPEPRSAGAMSYRSGFSTNAPPSAAGGHTSAGNESIRVVVRVRPFNDGEQTYNSTGSAVEVGDDHRTLQLRAPNMDERAMTFNHVFDEGATQTDVFEQCGVKNLVEKALEGYATTIFAFGQTGSGKSYTVTGEKNFEFDAYQSGLVLRSLRYLYDQVTERSHIKFDIKAAYLEIYNEHVQDLMSLTNTVSLPVRFQASRGFYVENLLVLDCHAIDDCVAVLQEGLRNRTTRAHQLNEHSSRSHSIMTVYIDTEQPDPNGGKPLVKHGKISFVDLAGSEKVRETKSTGETFNEMLNINKSLLTLGNCISALSDPKKRGGHIPYRDSNLTRLLADSLGGSGLALMIACVSPSGRHASETLKTLRYAQRTKRIRNRPIVHMDPRDEVVENLTKEVTQLRIENQYLKSMLGGSGMVSSNVSSGYVSPRSISSVDREGGGVSLPSIPSGPVSYTGSPAPSSVGSSASHWRQSTSGSSVSDYAGGMQSPASMHSPSVGYASGRRSASSRPVKSSPLNSSKTHSGKTNIPAPPITTYTGQSRRQLGTKRHAVASSAPEMRSSTVQSMHTPVPPQGPPQDQYHPHPTPFLSHQMGSNPSYYPPAGPPHSDGNLPYGQYPAGYQPRYQLPSPAQVAQTRSKLTDDVQALNQAIGQMRVGTQ</sequence>
<dbReference type="InterPro" id="IPR001752">
    <property type="entry name" value="Kinesin_motor_dom"/>
</dbReference>